<proteinExistence type="inferred from homology"/>
<dbReference type="Gene3D" id="3.40.50.2000">
    <property type="entry name" value="Glycogen Phosphorylase B"/>
    <property type="match status" value="1"/>
</dbReference>
<evidence type="ECO:0000256" key="5">
    <source>
        <dbReference type="ARBA" id="ARBA00022679"/>
    </source>
</evidence>
<feature type="repeat" description="TPR" evidence="8">
    <location>
        <begin position="35"/>
        <end position="68"/>
    </location>
</feature>
<keyword evidence="5" id="KW-0808">Transferase</keyword>
<dbReference type="PANTHER" id="PTHR44998:SF1">
    <property type="entry name" value="UDP-N-ACETYLGLUCOSAMINE--PEPTIDE N-ACETYLGLUCOSAMINYLTRANSFERASE 110 KDA SUBUNIT"/>
    <property type="match status" value="1"/>
</dbReference>
<protein>
    <recommendedName>
        <fullName evidence="3">protein O-GlcNAc transferase</fullName>
        <ecNumber evidence="3">2.4.1.255</ecNumber>
    </recommendedName>
</protein>
<evidence type="ECO:0000259" key="9">
    <source>
        <dbReference type="Pfam" id="PF13844"/>
    </source>
</evidence>
<dbReference type="InterPro" id="IPR011990">
    <property type="entry name" value="TPR-like_helical_dom_sf"/>
</dbReference>
<dbReference type="Pfam" id="PF13432">
    <property type="entry name" value="TPR_16"/>
    <property type="match status" value="1"/>
</dbReference>
<dbReference type="AlphaFoldDB" id="A0A177NKS7"/>
<evidence type="ECO:0000256" key="2">
    <source>
        <dbReference type="ARBA" id="ARBA00005386"/>
    </source>
</evidence>
<reference evidence="11" key="1">
    <citation type="submission" date="2016-03" db="EMBL/GenBank/DDBJ databases">
        <authorList>
            <person name="Heylen K."/>
            <person name="De Vos P."/>
            <person name="Vekeman B."/>
        </authorList>
    </citation>
    <scope>NUCLEOTIDE SEQUENCE [LARGE SCALE GENOMIC DNA]</scope>
    <source>
        <strain evidence="11">R-45383</strain>
    </source>
</reference>
<name>A0A177NKS7_9GAMM</name>
<comment type="pathway">
    <text evidence="1">Protein modification; protein glycosylation.</text>
</comment>
<dbReference type="PROSITE" id="PS50005">
    <property type="entry name" value="TPR"/>
    <property type="match status" value="1"/>
</dbReference>
<keyword evidence="4" id="KW-0328">Glycosyltransferase</keyword>
<evidence type="ECO:0000256" key="3">
    <source>
        <dbReference type="ARBA" id="ARBA00011970"/>
    </source>
</evidence>
<dbReference type="Proteomes" id="UP000077628">
    <property type="component" value="Unassembled WGS sequence"/>
</dbReference>
<dbReference type="EMBL" id="LUUK01000172">
    <property type="protein sequence ID" value="OAI18174.1"/>
    <property type="molecule type" value="Genomic_DNA"/>
</dbReference>
<comment type="similarity">
    <text evidence="2">Belongs to the glycosyltransferase 41 family. O-GlcNAc transferase subfamily.</text>
</comment>
<dbReference type="InterPro" id="IPR019734">
    <property type="entry name" value="TPR_rpt"/>
</dbReference>
<evidence type="ECO:0000256" key="7">
    <source>
        <dbReference type="ARBA" id="ARBA00022803"/>
    </source>
</evidence>
<evidence type="ECO:0000313" key="11">
    <source>
        <dbReference type="Proteomes" id="UP000077628"/>
    </source>
</evidence>
<dbReference type="PROSITE" id="PS50293">
    <property type="entry name" value="TPR_REGION"/>
    <property type="match status" value="1"/>
</dbReference>
<keyword evidence="7 8" id="KW-0802">TPR repeat</keyword>
<dbReference type="PANTHER" id="PTHR44998">
    <property type="match status" value="1"/>
</dbReference>
<sequence length="570" mass="62816">MAQADALAKSGDSAAAIACYTDWLDSPGAEPQLRHLALFNLGSLLRPAGRIEQAIAAYQEALQLRPDFYQAAVNLGLTLEAQGNHAGAMAIWLQALQPAEGQTLLLNHAGRLQEVNRNFDEAEALLGRSLAVMPDQPDVMQHYLHIRQKKCQWPVFDGVAGIPLRTLQQNVGPLGLLASSDDPTLQLAAITAWVERKVPRNLPRMAPLDGYRHDKLRIGYLSCDFRWHAVSILTAELLELHDRERFEVYGIDFSPEDGGTMRQRMLAAFDRHLPIHALSDEEAAQTIRRHEIDVLIDLTGLTAGARPGIVAHKPAPVQISYLGYVGSCGMPEIDYILADRYVFPEALARYYFEKPLYLPEVYQANDSQRPIAETPSRASCGLPDDAFVFCSFNGSYKISEPVFSVWMNILRRVPNGVLWLAIDNPTARGNLAAEAVKRGVDPGRLVFADKAAPSEYLARYRAADLLLDTNPYNAGTTASDALWAGLPVLTCSGKTFASRMAGSLLHAVGLPELITTSWLDYENLAVGLASEPTALQSYRHRLHTQGRSSALFDTRRFVKNFEATIAGLFD</sequence>
<evidence type="ECO:0000256" key="8">
    <source>
        <dbReference type="PROSITE-ProRule" id="PRU00339"/>
    </source>
</evidence>
<evidence type="ECO:0000256" key="1">
    <source>
        <dbReference type="ARBA" id="ARBA00004922"/>
    </source>
</evidence>
<gene>
    <name evidence="10" type="ORF">A1355_06310</name>
</gene>
<dbReference type="Gene3D" id="3.40.50.11380">
    <property type="match status" value="1"/>
</dbReference>
<keyword evidence="11" id="KW-1185">Reference proteome</keyword>
<dbReference type="Pfam" id="PF13844">
    <property type="entry name" value="Glyco_transf_41"/>
    <property type="match status" value="2"/>
</dbReference>
<dbReference type="SUPFAM" id="SSF48452">
    <property type="entry name" value="TPR-like"/>
    <property type="match status" value="1"/>
</dbReference>
<accession>A0A177NKS7</accession>
<dbReference type="STRING" id="702114.A1355_06310"/>
<evidence type="ECO:0000256" key="6">
    <source>
        <dbReference type="ARBA" id="ARBA00022737"/>
    </source>
</evidence>
<dbReference type="EC" id="2.4.1.255" evidence="3"/>
<dbReference type="SUPFAM" id="SSF53756">
    <property type="entry name" value="UDP-Glycosyltransferase/glycogen phosphorylase"/>
    <property type="match status" value="1"/>
</dbReference>
<comment type="caution">
    <text evidence="10">The sequence shown here is derived from an EMBL/GenBank/DDBJ whole genome shotgun (WGS) entry which is preliminary data.</text>
</comment>
<keyword evidence="6" id="KW-0677">Repeat</keyword>
<organism evidence="10 11">
    <name type="scientific">Methylomonas koyamae</name>
    <dbReference type="NCBI Taxonomy" id="702114"/>
    <lineage>
        <taxon>Bacteria</taxon>
        <taxon>Pseudomonadati</taxon>
        <taxon>Pseudomonadota</taxon>
        <taxon>Gammaproteobacteria</taxon>
        <taxon>Methylococcales</taxon>
        <taxon>Methylococcaceae</taxon>
        <taxon>Methylomonas</taxon>
    </lineage>
</organism>
<dbReference type="InterPro" id="IPR029489">
    <property type="entry name" value="OGT/SEC/SPY_C"/>
</dbReference>
<dbReference type="SMART" id="SM00028">
    <property type="entry name" value="TPR"/>
    <property type="match status" value="3"/>
</dbReference>
<dbReference type="GO" id="GO:0097363">
    <property type="term" value="F:protein O-acetylglucosaminyltransferase activity"/>
    <property type="evidence" value="ECO:0007669"/>
    <property type="project" value="UniProtKB-EC"/>
</dbReference>
<feature type="domain" description="O-GlcNAc transferase C-terminal" evidence="9">
    <location>
        <begin position="376"/>
        <end position="560"/>
    </location>
</feature>
<dbReference type="Gene3D" id="1.25.40.10">
    <property type="entry name" value="Tetratricopeptide repeat domain"/>
    <property type="match status" value="2"/>
</dbReference>
<evidence type="ECO:0000313" key="10">
    <source>
        <dbReference type="EMBL" id="OAI18174.1"/>
    </source>
</evidence>
<feature type="domain" description="O-GlcNAc transferase C-terminal" evidence="9">
    <location>
        <begin position="212"/>
        <end position="368"/>
    </location>
</feature>
<evidence type="ECO:0000256" key="4">
    <source>
        <dbReference type="ARBA" id="ARBA00022676"/>
    </source>
</evidence>